<sequence length="93" mass="10858">MENLMAAHEVEYSNRVKDLDEQVADLEIRCADAELELRKSIEEIRTLENNLSIAQQDLKVRVIFVVIYHYLPYSFEAYDHCEFSLMDSCGRGN</sequence>
<reference evidence="3" key="1">
    <citation type="submission" date="2017-02" db="UniProtKB">
        <authorList>
            <consortium name="WormBaseParasite"/>
        </authorList>
    </citation>
    <scope>IDENTIFICATION</scope>
</reference>
<name>A0A0M3HKW6_ASCLU</name>
<accession>A0A0M3HKW6</accession>
<proteinExistence type="predicted"/>
<dbReference type="WBParaSite" id="ALUE_0000216101-mRNA-1">
    <property type="protein sequence ID" value="ALUE_0000216101-mRNA-1"/>
    <property type="gene ID" value="ALUE_0000216101"/>
</dbReference>
<evidence type="ECO:0000313" key="3">
    <source>
        <dbReference type="WBParaSite" id="ALUE_0000216101-mRNA-1"/>
    </source>
</evidence>
<dbReference type="Proteomes" id="UP000036681">
    <property type="component" value="Unplaced"/>
</dbReference>
<dbReference type="AlphaFoldDB" id="A0A0M3HKW6"/>
<organism evidence="2 3">
    <name type="scientific">Ascaris lumbricoides</name>
    <name type="common">Giant roundworm</name>
    <dbReference type="NCBI Taxonomy" id="6252"/>
    <lineage>
        <taxon>Eukaryota</taxon>
        <taxon>Metazoa</taxon>
        <taxon>Ecdysozoa</taxon>
        <taxon>Nematoda</taxon>
        <taxon>Chromadorea</taxon>
        <taxon>Rhabditida</taxon>
        <taxon>Spirurina</taxon>
        <taxon>Ascaridomorpha</taxon>
        <taxon>Ascaridoidea</taxon>
        <taxon>Ascarididae</taxon>
        <taxon>Ascaris</taxon>
    </lineage>
</organism>
<keyword evidence="2" id="KW-1185">Reference proteome</keyword>
<feature type="coiled-coil region" evidence="1">
    <location>
        <begin position="9"/>
        <end position="57"/>
    </location>
</feature>
<evidence type="ECO:0000313" key="2">
    <source>
        <dbReference type="Proteomes" id="UP000036681"/>
    </source>
</evidence>
<protein>
    <submittedName>
        <fullName evidence="3">HAP1 N-terminal domain-containing protein</fullName>
    </submittedName>
</protein>
<keyword evidence="1" id="KW-0175">Coiled coil</keyword>
<evidence type="ECO:0000256" key="1">
    <source>
        <dbReference type="SAM" id="Coils"/>
    </source>
</evidence>